<dbReference type="EMBL" id="JAFNEN010000299">
    <property type="protein sequence ID" value="KAG8186493.1"/>
    <property type="molecule type" value="Genomic_DNA"/>
</dbReference>
<dbReference type="Proteomes" id="UP000827092">
    <property type="component" value="Unassembled WGS sequence"/>
</dbReference>
<evidence type="ECO:0000313" key="2">
    <source>
        <dbReference type="Proteomes" id="UP000827092"/>
    </source>
</evidence>
<accession>A0AAV6US00</accession>
<dbReference type="AlphaFoldDB" id="A0AAV6US00"/>
<gene>
    <name evidence="1" type="ORF">JTE90_004823</name>
</gene>
<organism evidence="1 2">
    <name type="scientific">Oedothorax gibbosus</name>
    <dbReference type="NCBI Taxonomy" id="931172"/>
    <lineage>
        <taxon>Eukaryota</taxon>
        <taxon>Metazoa</taxon>
        <taxon>Ecdysozoa</taxon>
        <taxon>Arthropoda</taxon>
        <taxon>Chelicerata</taxon>
        <taxon>Arachnida</taxon>
        <taxon>Araneae</taxon>
        <taxon>Araneomorphae</taxon>
        <taxon>Entelegynae</taxon>
        <taxon>Araneoidea</taxon>
        <taxon>Linyphiidae</taxon>
        <taxon>Erigoninae</taxon>
        <taxon>Oedothorax</taxon>
    </lineage>
</organism>
<proteinExistence type="predicted"/>
<evidence type="ECO:0000313" key="1">
    <source>
        <dbReference type="EMBL" id="KAG8186493.1"/>
    </source>
</evidence>
<reference evidence="1 2" key="1">
    <citation type="journal article" date="2022" name="Nat. Ecol. Evol.">
        <title>A masculinizing supergene underlies an exaggerated male reproductive morph in a spider.</title>
        <authorList>
            <person name="Hendrickx F."/>
            <person name="De Corte Z."/>
            <person name="Sonet G."/>
            <person name="Van Belleghem S.M."/>
            <person name="Kostlbacher S."/>
            <person name="Vangestel C."/>
        </authorList>
    </citation>
    <scope>NUCLEOTIDE SEQUENCE [LARGE SCALE GENOMIC DNA]</scope>
    <source>
        <strain evidence="1">W744_W776</strain>
    </source>
</reference>
<name>A0AAV6US00_9ARAC</name>
<protein>
    <submittedName>
        <fullName evidence="1">Uncharacterized protein</fullName>
    </submittedName>
</protein>
<comment type="caution">
    <text evidence="1">The sequence shown here is derived from an EMBL/GenBank/DDBJ whole genome shotgun (WGS) entry which is preliminary data.</text>
</comment>
<keyword evidence="2" id="KW-1185">Reference proteome</keyword>
<sequence length="77" mass="8978">MNPFGQDDLNYLAIKSERSQASRHGLAFWSPILGRCDRKHSSPREWCDPQISRVLTNKKVNYIFESFGVLPLWDVVR</sequence>